<accession>A0A1I3KBE4</accession>
<dbReference type="EMBL" id="FOQD01000011">
    <property type="protein sequence ID" value="SFI69767.1"/>
    <property type="molecule type" value="Genomic_DNA"/>
</dbReference>
<organism evidence="1 2">
    <name type="scientific">Planctomicrobium piriforme</name>
    <dbReference type="NCBI Taxonomy" id="1576369"/>
    <lineage>
        <taxon>Bacteria</taxon>
        <taxon>Pseudomonadati</taxon>
        <taxon>Planctomycetota</taxon>
        <taxon>Planctomycetia</taxon>
        <taxon>Planctomycetales</taxon>
        <taxon>Planctomycetaceae</taxon>
        <taxon>Planctomicrobium</taxon>
    </lineage>
</organism>
<dbReference type="Proteomes" id="UP000199518">
    <property type="component" value="Unassembled WGS sequence"/>
</dbReference>
<dbReference type="STRING" id="1576369.SAMN05421753_111175"/>
<sequence>MKSKHPVSLATIMLSIAVVLYPLSFPPALLIAQRNDLAAKTFLIVYSPLLVLAESNLTLYRVFSSYCRLWHVPPYFEYETVVVPASSEELRMETDASDNECAVE</sequence>
<dbReference type="RefSeq" id="WP_092051658.1">
    <property type="nucleotide sequence ID" value="NZ_FOQD01000011.1"/>
</dbReference>
<dbReference type="AlphaFoldDB" id="A0A1I3KBE4"/>
<proteinExistence type="predicted"/>
<name>A0A1I3KBE4_9PLAN</name>
<evidence type="ECO:0000313" key="2">
    <source>
        <dbReference type="Proteomes" id="UP000199518"/>
    </source>
</evidence>
<protein>
    <submittedName>
        <fullName evidence="1">Uncharacterized protein</fullName>
    </submittedName>
</protein>
<reference evidence="2" key="1">
    <citation type="submission" date="2016-10" db="EMBL/GenBank/DDBJ databases">
        <authorList>
            <person name="Varghese N."/>
            <person name="Submissions S."/>
        </authorList>
    </citation>
    <scope>NUCLEOTIDE SEQUENCE [LARGE SCALE GENOMIC DNA]</scope>
    <source>
        <strain evidence="2">DSM 26348</strain>
    </source>
</reference>
<evidence type="ECO:0000313" key="1">
    <source>
        <dbReference type="EMBL" id="SFI69767.1"/>
    </source>
</evidence>
<keyword evidence="2" id="KW-1185">Reference proteome</keyword>
<gene>
    <name evidence="1" type="ORF">SAMN05421753_111175</name>
</gene>